<dbReference type="eggNOG" id="COG2267">
    <property type="taxonomic scope" value="Bacteria"/>
</dbReference>
<name>D9X922_STRVT</name>
<evidence type="ECO:0000313" key="1">
    <source>
        <dbReference type="EMBL" id="EFL30017.1"/>
    </source>
</evidence>
<gene>
    <name evidence="1" type="ORF">SSQG_00535</name>
</gene>
<accession>D9X922</accession>
<dbReference type="Proteomes" id="UP000004184">
    <property type="component" value="Unassembled WGS sequence"/>
</dbReference>
<dbReference type="HOGENOM" id="CLU_1123615_0_0_11"/>
<dbReference type="Gene3D" id="3.40.50.1820">
    <property type="entry name" value="alpha/beta hydrolase"/>
    <property type="match status" value="1"/>
</dbReference>
<organism evidence="1 2">
    <name type="scientific">Streptomyces viridochromogenes (strain DSM 40736 / JCM 4977 / BCRC 1201 / Tue 494)</name>
    <dbReference type="NCBI Taxonomy" id="591159"/>
    <lineage>
        <taxon>Bacteria</taxon>
        <taxon>Bacillati</taxon>
        <taxon>Actinomycetota</taxon>
        <taxon>Actinomycetes</taxon>
        <taxon>Kitasatosporales</taxon>
        <taxon>Streptomycetaceae</taxon>
        <taxon>Streptomyces</taxon>
    </lineage>
</organism>
<dbReference type="AlphaFoldDB" id="D9X922"/>
<proteinExistence type="predicted"/>
<reference evidence="2" key="1">
    <citation type="submission" date="2009-02" db="EMBL/GenBank/DDBJ databases">
        <title>Annotation of Streptomyces viridochromogenes strain DSM 40736.</title>
        <authorList>
            <consortium name="The Broad Institute Genome Sequencing Platform"/>
            <consortium name="Broad Institute Microbial Sequencing Center"/>
            <person name="Fischbach M."/>
            <person name="Godfrey P."/>
            <person name="Ward D."/>
            <person name="Young S."/>
            <person name="Zeng Q."/>
            <person name="Koehrsen M."/>
            <person name="Alvarado L."/>
            <person name="Berlin A.M."/>
            <person name="Bochicchio J."/>
            <person name="Borenstein D."/>
            <person name="Chapman S.B."/>
            <person name="Chen Z."/>
            <person name="Engels R."/>
            <person name="Freedman E."/>
            <person name="Gellesch M."/>
            <person name="Goldberg J."/>
            <person name="Griggs A."/>
            <person name="Gujja S."/>
            <person name="Heilman E.R."/>
            <person name="Heiman D.I."/>
            <person name="Hepburn T.A."/>
            <person name="Howarth C."/>
            <person name="Jen D."/>
            <person name="Larson L."/>
            <person name="Lewis B."/>
            <person name="Mehta T."/>
            <person name="Park D."/>
            <person name="Pearson M."/>
            <person name="Richards J."/>
            <person name="Roberts A."/>
            <person name="Saif S."/>
            <person name="Shea T.D."/>
            <person name="Shenoy N."/>
            <person name="Sisk P."/>
            <person name="Stolte C."/>
            <person name="Sykes S.N."/>
            <person name="Thomson T."/>
            <person name="Walk T."/>
            <person name="White J."/>
            <person name="Yandava C."/>
            <person name="Straight P."/>
            <person name="Clardy J."/>
            <person name="Hung D."/>
            <person name="Kolter R."/>
            <person name="Mekalanos J."/>
            <person name="Walker S."/>
            <person name="Walsh C.T."/>
            <person name="Wieland-Brown L.C."/>
            <person name="Haas B."/>
            <person name="Nusbaum C."/>
            <person name="Birren B."/>
        </authorList>
    </citation>
    <scope>NUCLEOTIDE SEQUENCE [LARGE SCALE GENOMIC DNA]</scope>
    <source>
        <strain evidence="2">DSM 40736 / JCM 4977 / BCRC 1201 / Tue 494</strain>
    </source>
</reference>
<keyword evidence="2" id="KW-1185">Reference proteome</keyword>
<dbReference type="InterPro" id="IPR029058">
    <property type="entry name" value="AB_hydrolase_fold"/>
</dbReference>
<sequence>MTAGTPCPASSCPGHPLPRHGSCPLMSSSLRSWDEPEGLAPRGTLIVLAGRGEHAGVYERFGRRLAFDAYRVRALGDPAADPGVLDTAAKLLADESLPGPKVLVGSDTGAHHAVRLAADRTPGVDALILAGLPTGAWTAGSWEEEAEARTACPTHQGRLAGDPEFRRGALDVTPELSEPGLDRVGVPVLALHGTDDVVSPLDGARKAYAGHPVELVTFHGGRHDVLNDALHRTAAATVVLFLERLRLSSELPLIAEGLA</sequence>
<protein>
    <submittedName>
        <fullName evidence="1">Lysophospholipase</fullName>
    </submittedName>
</protein>
<dbReference type="SUPFAM" id="SSF53474">
    <property type="entry name" value="alpha/beta-Hydrolases"/>
    <property type="match status" value="1"/>
</dbReference>
<evidence type="ECO:0000313" key="2">
    <source>
        <dbReference type="Proteomes" id="UP000004184"/>
    </source>
</evidence>
<dbReference type="EMBL" id="GG657757">
    <property type="protein sequence ID" value="EFL30017.1"/>
    <property type="molecule type" value="Genomic_DNA"/>
</dbReference>
<dbReference type="STRING" id="591159.SSQG_00535"/>